<evidence type="ECO:0000313" key="2">
    <source>
        <dbReference type="EMBL" id="EIC00793.1"/>
    </source>
</evidence>
<keyword evidence="3" id="KW-1185">Reference proteome</keyword>
<comment type="caution">
    <text evidence="2">The sequence shown here is derived from an EMBL/GenBank/DDBJ whole genome shotgun (WGS) entry which is preliminary data.</text>
</comment>
<keyword evidence="1" id="KW-0472">Membrane</keyword>
<keyword evidence="1" id="KW-0812">Transmembrane</keyword>
<name>H7EPG0_9SPIR</name>
<accession>H7EPG0</accession>
<dbReference type="eggNOG" id="ENOG5031CVQ">
    <property type="taxonomic scope" value="Bacteria"/>
</dbReference>
<dbReference type="OrthoDB" id="9878431at2"/>
<sequence>MLEHITFEEFTSMDKNMDTLIKVRAHCLFLEATHACGHPCSVCEEYKKYMACYQSLAWCDQLKVDHEADRLFAHKMMSYRLLRRNRIQMRVIRGVLFAVLAVMLVLVAVDKAHGQPMPQTPYYYYKDAFIVSLLKETQSQVEDVNFDGDINCIDYAVTFKELWDRRYPAGRCEILRNLNRATGWHHLFISINVGRWLYIEPRGNAHNYRMSDFWGDRYNPTYTLFGETSKWLEEDKREKR</sequence>
<dbReference type="EMBL" id="AGRW01000054">
    <property type="protein sequence ID" value="EIC00793.1"/>
    <property type="molecule type" value="Genomic_DNA"/>
</dbReference>
<reference evidence="2 3" key="1">
    <citation type="submission" date="2011-09" db="EMBL/GenBank/DDBJ databases">
        <title>The draft genome of Treponema saccharophilum DSM 2985.</title>
        <authorList>
            <consortium name="US DOE Joint Genome Institute (JGI-PGF)"/>
            <person name="Lucas S."/>
            <person name="Copeland A."/>
            <person name="Lapidus A."/>
            <person name="Glavina del Rio T."/>
            <person name="Dalin E."/>
            <person name="Tice H."/>
            <person name="Bruce D."/>
            <person name="Goodwin L."/>
            <person name="Pitluck S."/>
            <person name="Peters L."/>
            <person name="Kyrpides N."/>
            <person name="Mavromatis K."/>
            <person name="Ivanova N."/>
            <person name="Markowitz V."/>
            <person name="Cheng J.-F."/>
            <person name="Hugenholtz P."/>
            <person name="Woyke T."/>
            <person name="Wu D."/>
            <person name="Gronow S."/>
            <person name="Wellnitz S."/>
            <person name="Brambilla E."/>
            <person name="Klenk H.-P."/>
            <person name="Eisen J.A."/>
        </authorList>
    </citation>
    <scope>NUCLEOTIDE SEQUENCE [LARGE SCALE GENOMIC DNA]</scope>
    <source>
        <strain evidence="2 3">DSM 2985</strain>
    </source>
</reference>
<gene>
    <name evidence="2" type="ORF">TresaDRAFT_0266</name>
</gene>
<proteinExistence type="predicted"/>
<feature type="transmembrane region" description="Helical" evidence="1">
    <location>
        <begin position="91"/>
        <end position="109"/>
    </location>
</feature>
<keyword evidence="1" id="KW-1133">Transmembrane helix</keyword>
<protein>
    <submittedName>
        <fullName evidence="2">Uncharacterized protein</fullName>
    </submittedName>
</protein>
<dbReference type="AlphaFoldDB" id="H7EPG0"/>
<evidence type="ECO:0000256" key="1">
    <source>
        <dbReference type="SAM" id="Phobius"/>
    </source>
</evidence>
<organism evidence="2 3">
    <name type="scientific">Treponema saccharophilum DSM 2985</name>
    <dbReference type="NCBI Taxonomy" id="907348"/>
    <lineage>
        <taxon>Bacteria</taxon>
        <taxon>Pseudomonadati</taxon>
        <taxon>Spirochaetota</taxon>
        <taxon>Spirochaetia</taxon>
        <taxon>Spirochaetales</taxon>
        <taxon>Treponemataceae</taxon>
        <taxon>Treponema</taxon>
    </lineage>
</organism>
<evidence type="ECO:0000313" key="3">
    <source>
        <dbReference type="Proteomes" id="UP000003571"/>
    </source>
</evidence>
<dbReference type="Proteomes" id="UP000003571">
    <property type="component" value="Unassembled WGS sequence"/>
</dbReference>
<dbReference type="STRING" id="907348.TresaDRAFT_0266"/>
<dbReference type="RefSeq" id="WP_002706501.1">
    <property type="nucleotide sequence ID" value="NZ_AGRW01000054.1"/>
</dbReference>